<organism evidence="2">
    <name type="scientific">Streptococcus suis</name>
    <dbReference type="NCBI Taxonomy" id="1307"/>
    <lineage>
        <taxon>Bacteria</taxon>
        <taxon>Bacillati</taxon>
        <taxon>Bacillota</taxon>
        <taxon>Bacilli</taxon>
        <taxon>Lactobacillales</taxon>
        <taxon>Streptococcaceae</taxon>
        <taxon>Streptococcus</taxon>
    </lineage>
</organism>
<feature type="domain" description="Glycosyltransferase 2-like" evidence="1">
    <location>
        <begin position="5"/>
        <end position="133"/>
    </location>
</feature>
<name>A0A1C9IGS1_STRSU</name>
<dbReference type="Gene3D" id="3.90.550.10">
    <property type="entry name" value="Spore Coat Polysaccharide Biosynthesis Protein SpsA, Chain A"/>
    <property type="match status" value="1"/>
</dbReference>
<dbReference type="SUPFAM" id="SSF53448">
    <property type="entry name" value="Nucleotide-diphospho-sugar transferases"/>
    <property type="match status" value="1"/>
</dbReference>
<proteinExistence type="predicted"/>
<sequence length="303" mass="35547">MYELTVFTPAYNRANTLERAYISLEKQTSKEFIWLIIDDGSTDNTSEMIAQIKEHASFPIEYHRKENGGRHTAVNYSYQFLKTKYVVTLDSDDELLPDAVEKMLKTWDDIPKNDYDRYWCISGREMYADSGEMVGKPYPEGINQLTGKKQRRVIMKYLGEKHCCRKVAIHIQYPFPEFTDTKFITENVVWEKINRKYDQYCVNDIYGKYYTNSEGSLMTDSPHQKSKHRSAFYRDIIYVNEFFDDFWVNKAIAYSTVDISRRAILTGESYKSVVDRLNTPLKKILVTLCYPVGFLVVKLKDKA</sequence>
<dbReference type="PANTHER" id="PTHR22916">
    <property type="entry name" value="GLYCOSYLTRANSFERASE"/>
    <property type="match status" value="1"/>
</dbReference>
<dbReference type="Pfam" id="PF00535">
    <property type="entry name" value="Glycos_transf_2"/>
    <property type="match status" value="1"/>
</dbReference>
<dbReference type="EMBL" id="KT163363">
    <property type="protein sequence ID" value="AOP03545.1"/>
    <property type="molecule type" value="Genomic_DNA"/>
</dbReference>
<evidence type="ECO:0000259" key="1">
    <source>
        <dbReference type="Pfam" id="PF00535"/>
    </source>
</evidence>
<protein>
    <submittedName>
        <fullName evidence="2">Glycosyltransferase</fullName>
    </submittedName>
</protein>
<dbReference type="InterPro" id="IPR029044">
    <property type="entry name" value="Nucleotide-diphossugar_trans"/>
</dbReference>
<evidence type="ECO:0000313" key="2">
    <source>
        <dbReference type="EMBL" id="AOP03545.1"/>
    </source>
</evidence>
<dbReference type="GO" id="GO:0016740">
    <property type="term" value="F:transferase activity"/>
    <property type="evidence" value="ECO:0007669"/>
    <property type="project" value="UniProtKB-KW"/>
</dbReference>
<gene>
    <name evidence="2" type="primary">cpsR</name>
    <name evidence="2" type="ORF">YS108-orf17</name>
</gene>
<accession>A0A1C9IGS1</accession>
<dbReference type="InterPro" id="IPR001173">
    <property type="entry name" value="Glyco_trans_2-like"/>
</dbReference>
<reference evidence="2" key="1">
    <citation type="journal article" date="2016" name="Appl. Environ. Microbiol.">
        <title>Novel capsular polysaccharide Loci and new diagnostic tools for high-throughput capsular gene typing in Streptococcus suis.</title>
        <authorList>
            <person name="Zheng H."/>
            <person name="Bai X."/>
            <person name="Xu J."/>
        </authorList>
    </citation>
    <scope>NUCLEOTIDE SEQUENCE</scope>
    <source>
        <strain evidence="2">YS108</strain>
    </source>
</reference>
<keyword evidence="2" id="KW-0808">Transferase</keyword>
<dbReference type="AlphaFoldDB" id="A0A1C9IGS1"/>
<dbReference type="CDD" id="cd00761">
    <property type="entry name" value="Glyco_tranf_GTA_type"/>
    <property type="match status" value="1"/>
</dbReference>